<protein>
    <submittedName>
        <fullName evidence="1">Uncharacterized protein</fullName>
    </submittedName>
</protein>
<evidence type="ECO:0000313" key="1">
    <source>
        <dbReference type="EMBL" id="POI27999.1"/>
    </source>
</evidence>
<comment type="caution">
    <text evidence="1">The sequence shown here is derived from an EMBL/GenBank/DDBJ whole genome shotgun (WGS) entry which is preliminary data.</text>
</comment>
<gene>
    <name evidence="1" type="ORF">CIB84_008253</name>
</gene>
<dbReference type="OrthoDB" id="5977581at2759"/>
<dbReference type="InterPro" id="IPR029234">
    <property type="entry name" value="CIMIP4"/>
</dbReference>
<dbReference type="PANTHER" id="PTHR31702:SF2">
    <property type="entry name" value="TESTIS-EXPRESSED PROTEIN 33"/>
    <property type="match status" value="1"/>
</dbReference>
<dbReference type="PANTHER" id="PTHR31702">
    <property type="entry name" value="TESTIS-EXPRESSED PROTEIN 33"/>
    <property type="match status" value="1"/>
</dbReference>
<name>A0A2P4SV61_BAMTH</name>
<proteinExistence type="predicted"/>
<organism evidence="1 2">
    <name type="scientific">Bambusicola thoracicus</name>
    <name type="common">Chinese bamboo-partridge</name>
    <name type="synonym">Perdix thoracica</name>
    <dbReference type="NCBI Taxonomy" id="9083"/>
    <lineage>
        <taxon>Eukaryota</taxon>
        <taxon>Metazoa</taxon>
        <taxon>Chordata</taxon>
        <taxon>Craniata</taxon>
        <taxon>Vertebrata</taxon>
        <taxon>Euteleostomi</taxon>
        <taxon>Archelosauria</taxon>
        <taxon>Archosauria</taxon>
        <taxon>Dinosauria</taxon>
        <taxon>Saurischia</taxon>
        <taxon>Theropoda</taxon>
        <taxon>Coelurosauria</taxon>
        <taxon>Aves</taxon>
        <taxon>Neognathae</taxon>
        <taxon>Galloanserae</taxon>
        <taxon>Galliformes</taxon>
        <taxon>Phasianidae</taxon>
        <taxon>Perdicinae</taxon>
        <taxon>Bambusicola</taxon>
    </lineage>
</organism>
<evidence type="ECO:0000313" key="2">
    <source>
        <dbReference type="Proteomes" id="UP000237246"/>
    </source>
</evidence>
<keyword evidence="2" id="KW-1185">Reference proteome</keyword>
<dbReference type="Pfam" id="PF15400">
    <property type="entry name" value="TEX33"/>
    <property type="match status" value="1"/>
</dbReference>
<dbReference type="AlphaFoldDB" id="A0A2P4SV61"/>
<sequence>MKDSYTPDVIQKVTRDPRNWHGRKIDELGMESARKSALLNS</sequence>
<dbReference type="EMBL" id="PPHD01021233">
    <property type="protein sequence ID" value="POI27999.1"/>
    <property type="molecule type" value="Genomic_DNA"/>
</dbReference>
<reference evidence="1 2" key="1">
    <citation type="submission" date="2018-01" db="EMBL/GenBank/DDBJ databases">
        <title>Comparison of the Chinese Bamboo Partridge and Red Junglefowl genome sequences highlights the importance of demography in genome evolution.</title>
        <authorList>
            <person name="Tiley G.P."/>
            <person name="Kimball R.T."/>
            <person name="Braun E.L."/>
            <person name="Burleigh J.G."/>
        </authorList>
    </citation>
    <scope>NUCLEOTIDE SEQUENCE [LARGE SCALE GENOMIC DNA]</scope>
    <source>
        <strain evidence="1">RTK389</strain>
        <tissue evidence="1">Blood</tissue>
    </source>
</reference>
<dbReference type="Proteomes" id="UP000237246">
    <property type="component" value="Unassembled WGS sequence"/>
</dbReference>
<accession>A0A2P4SV61</accession>